<dbReference type="EC" id="2.4.-.-" evidence="6"/>
<keyword evidence="2 6" id="KW-0328">Glycosyltransferase</keyword>
<dbReference type="Gene3D" id="3.40.50.2000">
    <property type="entry name" value="Glycogen Phosphorylase B"/>
    <property type="match status" value="2"/>
</dbReference>
<dbReference type="Pfam" id="PF13439">
    <property type="entry name" value="Glyco_transf_4"/>
    <property type="match status" value="1"/>
</dbReference>
<feature type="domain" description="Glycosyl transferase family 1" evidence="4">
    <location>
        <begin position="224"/>
        <end position="384"/>
    </location>
</feature>
<dbReference type="AlphaFoldDB" id="A0AAU8IJ55"/>
<evidence type="ECO:0000313" key="6">
    <source>
        <dbReference type="EMBL" id="XCJ18203.1"/>
    </source>
</evidence>
<comment type="similarity">
    <text evidence="1">Belongs to the glycosyltransferase group 1 family. Glycosyltransferase 4 subfamily.</text>
</comment>
<organism evidence="6">
    <name type="scientific">Sporolactobacillus sp. Y61</name>
    <dbReference type="NCBI Taxonomy" id="3160863"/>
    <lineage>
        <taxon>Bacteria</taxon>
        <taxon>Bacillati</taxon>
        <taxon>Bacillota</taxon>
        <taxon>Bacilli</taxon>
        <taxon>Bacillales</taxon>
        <taxon>Sporolactobacillaceae</taxon>
        <taxon>Sporolactobacillus</taxon>
    </lineage>
</organism>
<evidence type="ECO:0000256" key="3">
    <source>
        <dbReference type="ARBA" id="ARBA00022679"/>
    </source>
</evidence>
<keyword evidence="3 6" id="KW-0808">Transferase</keyword>
<dbReference type="PANTHER" id="PTHR12526">
    <property type="entry name" value="GLYCOSYLTRANSFERASE"/>
    <property type="match status" value="1"/>
</dbReference>
<name>A0AAU8IJ55_9BACL</name>
<dbReference type="GO" id="GO:0016757">
    <property type="term" value="F:glycosyltransferase activity"/>
    <property type="evidence" value="ECO:0007669"/>
    <property type="project" value="UniProtKB-KW"/>
</dbReference>
<dbReference type="Pfam" id="PF00534">
    <property type="entry name" value="Glycos_transf_1"/>
    <property type="match status" value="1"/>
</dbReference>
<evidence type="ECO:0000256" key="2">
    <source>
        <dbReference type="ARBA" id="ARBA00022676"/>
    </source>
</evidence>
<evidence type="ECO:0000259" key="5">
    <source>
        <dbReference type="Pfam" id="PF13439"/>
    </source>
</evidence>
<proteinExistence type="inferred from homology"/>
<evidence type="ECO:0000256" key="1">
    <source>
        <dbReference type="ARBA" id="ARBA00009481"/>
    </source>
</evidence>
<sequence length="425" mass="47642">MNILFVVGEFPKLSQTFILNQMTGLIDAGHDVQILAKKAAPDRKVHPDVIRYRLAQRTFYYGTGRPGGKFQKTLEFAGGLVQLTLDRFIHKKGIHPNAFRDLFRYPNLILMIRALRRIDLTDRDVILAHFGPNGILARKCLDLGLLHGRLFTAFHGYDMLRYLQAKGQQAYQDLFRSQTMLLPISLFWKKRLIRLGADPSRTIVHHMGIDPDKFSFCPAQPASPVHIVSAARFVEKKGLSFAIRAVAGLIERGYDVRYRIAGDGPLHAQLQQQIADLGLEDHVFLAGWKTQDEWIDMMREAQMVLAPSITADDGDMEGIPVQLMEAMAMGKIVVSTLHSGIPELIQSGVNGYLVPEKDPDSLTETMASALKSPDLWPDLAGKARQTVADQFQIRRQNSQLICLLSGEPMKKKMPDGRLQAPPEAQ</sequence>
<accession>A0AAU8IJ55</accession>
<dbReference type="SUPFAM" id="SSF53756">
    <property type="entry name" value="UDP-Glycosyltransferase/glycogen phosphorylase"/>
    <property type="match status" value="1"/>
</dbReference>
<dbReference type="InterPro" id="IPR001296">
    <property type="entry name" value="Glyco_trans_1"/>
</dbReference>
<dbReference type="InterPro" id="IPR028098">
    <property type="entry name" value="Glyco_trans_4-like_N"/>
</dbReference>
<feature type="domain" description="Glycosyltransferase subfamily 4-like N-terminal" evidence="5">
    <location>
        <begin position="16"/>
        <end position="213"/>
    </location>
</feature>
<reference evidence="6" key="1">
    <citation type="submission" date="2024-06" db="EMBL/GenBank/DDBJ databases">
        <authorList>
            <person name="Fan A."/>
            <person name="Zhang F.Y."/>
            <person name="Zhang L."/>
        </authorList>
    </citation>
    <scope>NUCLEOTIDE SEQUENCE</scope>
    <source>
        <strain evidence="6">Y61</strain>
    </source>
</reference>
<dbReference type="EMBL" id="CP159510">
    <property type="protein sequence ID" value="XCJ18203.1"/>
    <property type="molecule type" value="Genomic_DNA"/>
</dbReference>
<evidence type="ECO:0000259" key="4">
    <source>
        <dbReference type="Pfam" id="PF00534"/>
    </source>
</evidence>
<dbReference type="PANTHER" id="PTHR12526:SF640">
    <property type="entry name" value="COLANIC ACID BIOSYNTHESIS GLYCOSYLTRANSFERASE WCAL-RELATED"/>
    <property type="match status" value="1"/>
</dbReference>
<gene>
    <name evidence="6" type="ORF">ABNN70_07120</name>
</gene>
<protein>
    <submittedName>
        <fullName evidence="6">Glycosyltransferase</fullName>
        <ecNumber evidence="6">2.4.-.-</ecNumber>
    </submittedName>
</protein>
<dbReference type="RefSeq" id="WP_353949272.1">
    <property type="nucleotide sequence ID" value="NZ_CP159510.1"/>
</dbReference>